<feature type="signal peptide" evidence="4">
    <location>
        <begin position="1"/>
        <end position="26"/>
    </location>
</feature>
<dbReference type="GO" id="GO:0009279">
    <property type="term" value="C:cell outer membrane"/>
    <property type="evidence" value="ECO:0007669"/>
    <property type="project" value="TreeGrafter"/>
</dbReference>
<dbReference type="EC" id="3.1.1.11" evidence="4"/>
<reference evidence="6 7" key="1">
    <citation type="submission" date="2016-05" db="EMBL/GenBank/DDBJ databases">
        <title>Microbial solvent formation.</title>
        <authorList>
            <person name="Poehlein A."/>
            <person name="Montoya Solano J.D."/>
            <person name="Flitsch S."/>
            <person name="Krabben P."/>
            <person name="Duerre P."/>
            <person name="Daniel R."/>
        </authorList>
    </citation>
    <scope>NUCLEOTIDE SEQUENCE [LARGE SCALE GENOMIC DNA]</scope>
    <source>
        <strain evidence="6 7">DSM 2619</strain>
    </source>
</reference>
<dbReference type="Pfam" id="PF01095">
    <property type="entry name" value="Pectinesterase"/>
    <property type="match status" value="1"/>
</dbReference>
<accession>A0A1S8TFV7</accession>
<comment type="pathway">
    <text evidence="4">Glycan metabolism; pectin degradation; 2-dehydro-3-deoxy-D-gluconate from pectin: step 1/5.</text>
</comment>
<feature type="chain" id="PRO_5011829340" description="Pectinesterase" evidence="4">
    <location>
        <begin position="27"/>
        <end position="327"/>
    </location>
</feature>
<evidence type="ECO:0000256" key="4">
    <source>
        <dbReference type="RuleBase" id="RU000589"/>
    </source>
</evidence>
<dbReference type="STRING" id="29367.CLPUN_27860"/>
<dbReference type="PANTHER" id="PTHR31321:SF57">
    <property type="entry name" value="PECTINESTERASE 53-RELATED"/>
    <property type="match status" value="1"/>
</dbReference>
<gene>
    <name evidence="6" type="primary">pemA_2</name>
    <name evidence="6" type="ORF">CLPUN_27860</name>
</gene>
<evidence type="ECO:0000313" key="6">
    <source>
        <dbReference type="EMBL" id="OOM76285.1"/>
    </source>
</evidence>
<dbReference type="OrthoDB" id="9804686at2"/>
<dbReference type="Proteomes" id="UP000190890">
    <property type="component" value="Unassembled WGS sequence"/>
</dbReference>
<dbReference type="GO" id="GO:0045490">
    <property type="term" value="P:pectin catabolic process"/>
    <property type="evidence" value="ECO:0007669"/>
    <property type="project" value="UniProtKB-UniRule"/>
</dbReference>
<dbReference type="AlphaFoldDB" id="A0A1S8TFV7"/>
<comment type="catalytic activity">
    <reaction evidence="4">
        <text>[(1-&gt;4)-alpha-D-galacturonosyl methyl ester](n) + n H2O = [(1-&gt;4)-alpha-D-galacturonosyl](n) + n methanol + n H(+)</text>
        <dbReference type="Rhea" id="RHEA:22380"/>
        <dbReference type="Rhea" id="RHEA-COMP:14570"/>
        <dbReference type="Rhea" id="RHEA-COMP:14573"/>
        <dbReference type="ChEBI" id="CHEBI:15377"/>
        <dbReference type="ChEBI" id="CHEBI:15378"/>
        <dbReference type="ChEBI" id="CHEBI:17790"/>
        <dbReference type="ChEBI" id="CHEBI:140522"/>
        <dbReference type="ChEBI" id="CHEBI:140523"/>
        <dbReference type="EC" id="3.1.1.11"/>
    </reaction>
</comment>
<evidence type="ECO:0000256" key="3">
    <source>
        <dbReference type="ARBA" id="ARBA00023085"/>
    </source>
</evidence>
<comment type="similarity">
    <text evidence="1">Belongs to the pectinesterase family.</text>
</comment>
<evidence type="ECO:0000256" key="2">
    <source>
        <dbReference type="ARBA" id="ARBA00022801"/>
    </source>
</evidence>
<organism evidence="6 7">
    <name type="scientific">Clostridium puniceum</name>
    <dbReference type="NCBI Taxonomy" id="29367"/>
    <lineage>
        <taxon>Bacteria</taxon>
        <taxon>Bacillati</taxon>
        <taxon>Bacillota</taxon>
        <taxon>Clostridia</taxon>
        <taxon>Eubacteriales</taxon>
        <taxon>Clostridiaceae</taxon>
        <taxon>Clostridium</taxon>
    </lineage>
</organism>
<sequence length="327" mass="36208">MKKKIFVSMLMSILLCILSIPSPASAYTANITVAKDGSGNYKTVQAALDSIPANNTSRKIIYIKNGTYKEKVRVTKPYVSLIGQDKNKTIITYNDHVDTSKPSSYNLETPTVIIKAKDFSAENINFVNTSGQIERANAIKVQSDRASFYNCIIFGGQDTLLLNNSGERAYFSKCTISGDVDFIYGAMIAAFDSCIINSNDKTGYITAASTPQQQKYGFLFVNCNLTRDSSVTTGGVYLGRPWRPYASVVYKNCTMDAHINLTGWNNWGNSANEATARYMEYGSSGTGWNASKRVKWAKTLSAKEAENYTVNNYMKGTDNWNPTKKPY</sequence>
<keyword evidence="4" id="KW-0732">Signal</keyword>
<keyword evidence="2 4" id="KW-0378">Hydrolase</keyword>
<keyword evidence="3 4" id="KW-0063">Aspartyl esterase</keyword>
<dbReference type="RefSeq" id="WP_077847880.1">
    <property type="nucleotide sequence ID" value="NZ_LZZM01000175.1"/>
</dbReference>
<protein>
    <recommendedName>
        <fullName evidence="4">Pectinesterase</fullName>
        <ecNumber evidence="4">3.1.1.11</ecNumber>
    </recommendedName>
</protein>
<dbReference type="InterPro" id="IPR011050">
    <property type="entry name" value="Pectin_lyase_fold/virulence"/>
</dbReference>
<dbReference type="UniPathway" id="UPA00545">
    <property type="reaction ID" value="UER00823"/>
</dbReference>
<dbReference type="PANTHER" id="PTHR31321">
    <property type="entry name" value="ACYL-COA THIOESTER HYDROLASE YBHC-RELATED"/>
    <property type="match status" value="1"/>
</dbReference>
<dbReference type="InterPro" id="IPR000070">
    <property type="entry name" value="Pectinesterase_cat"/>
</dbReference>
<dbReference type="GO" id="GO:0030599">
    <property type="term" value="F:pectinesterase activity"/>
    <property type="evidence" value="ECO:0007669"/>
    <property type="project" value="UniProtKB-UniRule"/>
</dbReference>
<dbReference type="Gene3D" id="2.160.20.10">
    <property type="entry name" value="Single-stranded right-handed beta-helix, Pectin lyase-like"/>
    <property type="match status" value="1"/>
</dbReference>
<dbReference type="EMBL" id="LZZM01000175">
    <property type="protein sequence ID" value="OOM76285.1"/>
    <property type="molecule type" value="Genomic_DNA"/>
</dbReference>
<comment type="caution">
    <text evidence="6">The sequence shown here is derived from an EMBL/GenBank/DDBJ whole genome shotgun (WGS) entry which is preliminary data.</text>
</comment>
<dbReference type="PROSITE" id="PS00800">
    <property type="entry name" value="PECTINESTERASE_1"/>
    <property type="match status" value="1"/>
</dbReference>
<feature type="domain" description="Pectinesterase catalytic" evidence="5">
    <location>
        <begin position="30"/>
        <end position="316"/>
    </location>
</feature>
<dbReference type="SUPFAM" id="SSF51126">
    <property type="entry name" value="Pectin lyase-like"/>
    <property type="match status" value="1"/>
</dbReference>
<dbReference type="InterPro" id="IPR012334">
    <property type="entry name" value="Pectin_lyas_fold"/>
</dbReference>
<dbReference type="InterPro" id="IPR018040">
    <property type="entry name" value="Pectinesterase_Tyr_AS"/>
</dbReference>
<evidence type="ECO:0000256" key="1">
    <source>
        <dbReference type="ARBA" id="ARBA00008891"/>
    </source>
</evidence>
<evidence type="ECO:0000313" key="7">
    <source>
        <dbReference type="Proteomes" id="UP000190890"/>
    </source>
</evidence>
<keyword evidence="7" id="KW-1185">Reference proteome</keyword>
<name>A0A1S8TFV7_9CLOT</name>
<proteinExistence type="inferred from homology"/>
<dbReference type="GO" id="GO:0042545">
    <property type="term" value="P:cell wall modification"/>
    <property type="evidence" value="ECO:0007669"/>
    <property type="project" value="UniProtKB-UniRule"/>
</dbReference>
<evidence type="ECO:0000259" key="5">
    <source>
        <dbReference type="Pfam" id="PF01095"/>
    </source>
</evidence>